<dbReference type="AlphaFoldDB" id="X1ETN5"/>
<gene>
    <name evidence="2" type="ORF">S01H4_64603</name>
</gene>
<dbReference type="InterPro" id="IPR014730">
    <property type="entry name" value="ETF_a/b_N"/>
</dbReference>
<dbReference type="Pfam" id="PF01012">
    <property type="entry name" value="ETF"/>
    <property type="match status" value="1"/>
</dbReference>
<protein>
    <recommendedName>
        <fullName evidence="1">Electron transfer flavoprotein alpha/beta-subunit N-terminal domain-containing protein</fullName>
    </recommendedName>
</protein>
<feature type="non-terminal residue" evidence="2">
    <location>
        <position position="1"/>
    </location>
</feature>
<proteinExistence type="predicted"/>
<comment type="caution">
    <text evidence="2">The sequence shown here is derived from an EMBL/GenBank/DDBJ whole genome shotgun (WGS) entry which is preliminary data.</text>
</comment>
<organism evidence="2">
    <name type="scientific">marine sediment metagenome</name>
    <dbReference type="NCBI Taxonomy" id="412755"/>
    <lineage>
        <taxon>unclassified sequences</taxon>
        <taxon>metagenomes</taxon>
        <taxon>ecological metagenomes</taxon>
    </lineage>
</organism>
<dbReference type="Gene3D" id="3.40.50.620">
    <property type="entry name" value="HUPs"/>
    <property type="match status" value="1"/>
</dbReference>
<evidence type="ECO:0000313" key="2">
    <source>
        <dbReference type="EMBL" id="GAH11973.1"/>
    </source>
</evidence>
<dbReference type="EMBL" id="BART01039234">
    <property type="protein sequence ID" value="GAH11973.1"/>
    <property type="molecule type" value="Genomic_DNA"/>
</dbReference>
<evidence type="ECO:0000259" key="1">
    <source>
        <dbReference type="Pfam" id="PF01012"/>
    </source>
</evidence>
<feature type="non-terminal residue" evidence="2">
    <location>
        <position position="125"/>
    </location>
</feature>
<name>X1ETN5_9ZZZZ</name>
<accession>X1ETN5</accession>
<sequence>EDFKILAHTLKKLGISKISQIDEYTKGKILDEAGEHFHKRALEDMINGLQLTEPSYKGEVWVTAEHSNGAIHPATFELIGKSRELADSLETKVGVCLVGYKVEPMAKELIAAGADKIYIIDDKRL</sequence>
<feature type="domain" description="Electron transfer flavoprotein alpha/beta-subunit N-terminal" evidence="1">
    <location>
        <begin position="60"/>
        <end position="125"/>
    </location>
</feature>
<reference evidence="2" key="1">
    <citation type="journal article" date="2014" name="Front. Microbiol.">
        <title>High frequency of phylogenetically diverse reductive dehalogenase-homologous genes in deep subseafloor sedimentary metagenomes.</title>
        <authorList>
            <person name="Kawai M."/>
            <person name="Futagami T."/>
            <person name="Toyoda A."/>
            <person name="Takaki Y."/>
            <person name="Nishi S."/>
            <person name="Hori S."/>
            <person name="Arai W."/>
            <person name="Tsubouchi T."/>
            <person name="Morono Y."/>
            <person name="Uchiyama I."/>
            <person name="Ito T."/>
            <person name="Fujiyama A."/>
            <person name="Inagaki F."/>
            <person name="Takami H."/>
        </authorList>
    </citation>
    <scope>NUCLEOTIDE SEQUENCE</scope>
    <source>
        <strain evidence="2">Expedition CK06-06</strain>
    </source>
</reference>
<dbReference type="InterPro" id="IPR014729">
    <property type="entry name" value="Rossmann-like_a/b/a_fold"/>
</dbReference>
<dbReference type="SUPFAM" id="SSF52402">
    <property type="entry name" value="Adenine nucleotide alpha hydrolases-like"/>
    <property type="match status" value="1"/>
</dbReference>